<name>A0A8K0GCG4_IGNLU</name>
<feature type="domain" description="PiggyBac transposable element-derived protein" evidence="2">
    <location>
        <begin position="83"/>
        <end position="200"/>
    </location>
</feature>
<reference evidence="3" key="1">
    <citation type="submission" date="2019-08" db="EMBL/GenBank/DDBJ databases">
        <title>The genome of the North American firefly Photinus pyralis.</title>
        <authorList>
            <consortium name="Photinus pyralis genome working group"/>
            <person name="Fallon T.R."/>
            <person name="Sander Lower S.E."/>
            <person name="Weng J.-K."/>
        </authorList>
    </citation>
    <scope>NUCLEOTIDE SEQUENCE</scope>
    <source>
        <strain evidence="3">TRF0915ILg1</strain>
        <tissue evidence="3">Whole body</tissue>
    </source>
</reference>
<organism evidence="3 4">
    <name type="scientific">Ignelater luminosus</name>
    <name type="common">Cucubano</name>
    <name type="synonym">Pyrophorus luminosus</name>
    <dbReference type="NCBI Taxonomy" id="2038154"/>
    <lineage>
        <taxon>Eukaryota</taxon>
        <taxon>Metazoa</taxon>
        <taxon>Ecdysozoa</taxon>
        <taxon>Arthropoda</taxon>
        <taxon>Hexapoda</taxon>
        <taxon>Insecta</taxon>
        <taxon>Pterygota</taxon>
        <taxon>Neoptera</taxon>
        <taxon>Endopterygota</taxon>
        <taxon>Coleoptera</taxon>
        <taxon>Polyphaga</taxon>
        <taxon>Elateriformia</taxon>
        <taxon>Elateroidea</taxon>
        <taxon>Elateridae</taxon>
        <taxon>Agrypninae</taxon>
        <taxon>Pyrophorini</taxon>
        <taxon>Ignelater</taxon>
    </lineage>
</organism>
<dbReference type="Pfam" id="PF13843">
    <property type="entry name" value="DDE_Tnp_1_7"/>
    <property type="match status" value="1"/>
</dbReference>
<feature type="region of interest" description="Disordered" evidence="1">
    <location>
        <begin position="51"/>
        <end position="75"/>
    </location>
</feature>
<comment type="caution">
    <text evidence="3">The sequence shown here is derived from an EMBL/GenBank/DDBJ whole genome shotgun (WGS) entry which is preliminary data.</text>
</comment>
<keyword evidence="4" id="KW-1185">Reference proteome</keyword>
<dbReference type="OrthoDB" id="6775400at2759"/>
<dbReference type="AlphaFoldDB" id="A0A8K0GCG4"/>
<dbReference type="EMBL" id="VTPC01007562">
    <property type="protein sequence ID" value="KAF2893896.1"/>
    <property type="molecule type" value="Genomic_DNA"/>
</dbReference>
<accession>A0A8K0GCG4</accession>
<sequence>MTSFSAVVLPVRLWEAIVDEEVSDVEDVFVDPNIRIELDSDDEEDIHDTYADEESASDEQDQHNIFRQRPGPVKSTETLSTHDVFKCIFSDVMCTIIIKETNRKAKSVYDKWNAERPEKKTCRELTPEEFNRYLGILVTAGVRHSSSERERELWRCDAYPLYRPILPITRFCEISRFIRFDNEYVDSITLHQNVLSLMNSFFHFEEAENSPNTCLLNQRSMGSKFGGFVTLTTLTHLRVKYILESHYQGEKSTRANESCGI</sequence>
<evidence type="ECO:0000313" key="3">
    <source>
        <dbReference type="EMBL" id="KAF2893896.1"/>
    </source>
</evidence>
<gene>
    <name evidence="3" type="ORF">ILUMI_12280</name>
</gene>
<dbReference type="Proteomes" id="UP000801492">
    <property type="component" value="Unassembled WGS sequence"/>
</dbReference>
<evidence type="ECO:0000259" key="2">
    <source>
        <dbReference type="Pfam" id="PF13843"/>
    </source>
</evidence>
<dbReference type="InterPro" id="IPR029526">
    <property type="entry name" value="PGBD"/>
</dbReference>
<evidence type="ECO:0000313" key="4">
    <source>
        <dbReference type="Proteomes" id="UP000801492"/>
    </source>
</evidence>
<proteinExistence type="predicted"/>
<evidence type="ECO:0000256" key="1">
    <source>
        <dbReference type="SAM" id="MobiDB-lite"/>
    </source>
</evidence>
<protein>
    <recommendedName>
        <fullName evidence="2">PiggyBac transposable element-derived protein domain-containing protein</fullName>
    </recommendedName>
</protein>